<proteinExistence type="predicted"/>
<accession>A0A7M3T6Q3</accession>
<dbReference type="EMBL" id="CP049056">
    <property type="protein sequence ID" value="QIE57684.1"/>
    <property type="molecule type" value="Genomic_DNA"/>
</dbReference>
<evidence type="ECO:0000313" key="2">
    <source>
        <dbReference type="Proteomes" id="UP000503336"/>
    </source>
</evidence>
<evidence type="ECO:0000313" key="1">
    <source>
        <dbReference type="EMBL" id="QIE57684.1"/>
    </source>
</evidence>
<dbReference type="Gene3D" id="3.40.50.150">
    <property type="entry name" value="Vaccinia Virus protein VP39"/>
    <property type="match status" value="1"/>
</dbReference>
<reference evidence="1 2" key="1">
    <citation type="submission" date="2020-02" db="EMBL/GenBank/DDBJ databases">
        <title>complete genome sequence of Rhodobacteraceae bacterium.</title>
        <authorList>
            <person name="Park J."/>
            <person name="Kim Y.-S."/>
            <person name="Kim K.-H."/>
        </authorList>
    </citation>
    <scope>NUCLEOTIDE SEQUENCE [LARGE SCALE GENOMIC DNA]</scope>
    <source>
        <strain evidence="1 2">RR4-56</strain>
    </source>
</reference>
<name>A0A7M3T6Q3_9RHOB</name>
<keyword evidence="1" id="KW-0808">Transferase</keyword>
<dbReference type="Proteomes" id="UP000503336">
    <property type="component" value="Chromosome"/>
</dbReference>
<dbReference type="SUPFAM" id="SSF53335">
    <property type="entry name" value="S-adenosyl-L-methionine-dependent methyltransferases"/>
    <property type="match status" value="1"/>
</dbReference>
<dbReference type="KEGG" id="hdh:G5B40_00060"/>
<keyword evidence="1" id="KW-0489">Methyltransferase</keyword>
<keyword evidence="2" id="KW-1185">Reference proteome</keyword>
<dbReference type="InterPro" id="IPR029063">
    <property type="entry name" value="SAM-dependent_MTases_sf"/>
</dbReference>
<dbReference type="GO" id="GO:0008168">
    <property type="term" value="F:methyltransferase activity"/>
    <property type="evidence" value="ECO:0007669"/>
    <property type="project" value="UniProtKB-KW"/>
</dbReference>
<dbReference type="GO" id="GO:0032259">
    <property type="term" value="P:methylation"/>
    <property type="evidence" value="ECO:0007669"/>
    <property type="project" value="UniProtKB-KW"/>
</dbReference>
<sequence length="266" mass="29167">MAERTLSGEGREGFFIPYRHAASVAPPGPYAAIERLFADHEAEFREVLAEIEARAAALEALNGPPPRPRWDQDWFPRADGAAAYAMVVARRPRRIVEVGSGHSTRFMTEAARAAGLETRITCIDPAPRAALLDLAVEWRGELLSGAHEALFAALESGDIAFFDSSHVLVPGSDVDMILNRILPALRPGVIVHVHDILLPDPYPLGWEWRGYAEQNGLGPWLLSGGLKPLFSAHYAVTRMRAAEAGVLSRLKLRPQARETSLWAVRA</sequence>
<dbReference type="AlphaFoldDB" id="A0A7M3T6Q3"/>
<dbReference type="Pfam" id="PF13578">
    <property type="entry name" value="Methyltransf_24"/>
    <property type="match status" value="1"/>
</dbReference>
<protein>
    <submittedName>
        <fullName evidence="1">Class I SAM-dependent methyltransferase</fullName>
    </submittedName>
</protein>
<gene>
    <name evidence="1" type="ORF">G5B40_00060</name>
</gene>
<organism evidence="1 2">
    <name type="scientific">Pikeienuella piscinae</name>
    <dbReference type="NCBI Taxonomy" id="2748098"/>
    <lineage>
        <taxon>Bacteria</taxon>
        <taxon>Pseudomonadati</taxon>
        <taxon>Pseudomonadota</taxon>
        <taxon>Alphaproteobacteria</taxon>
        <taxon>Rhodobacterales</taxon>
        <taxon>Paracoccaceae</taxon>
        <taxon>Pikeienuella</taxon>
    </lineage>
</organism>